<reference evidence="1 2" key="1">
    <citation type="submission" date="2024-09" db="EMBL/GenBank/DDBJ databases">
        <authorList>
            <person name="Ruan L."/>
        </authorList>
    </citation>
    <scope>NUCLEOTIDE SEQUENCE [LARGE SCALE GENOMIC DNA]</scope>
    <source>
        <strain evidence="1 2">D33</strain>
    </source>
</reference>
<gene>
    <name evidence="1" type="ORF">ACE3NQ_30055</name>
</gene>
<name>A0ABV5BHG4_9BACL</name>
<keyword evidence="2" id="KW-1185">Reference proteome</keyword>
<evidence type="ECO:0000313" key="1">
    <source>
        <dbReference type="EMBL" id="MFB5685156.1"/>
    </source>
</evidence>
<accession>A0ABV5BHG4</accession>
<dbReference type="RefSeq" id="WP_375533146.1">
    <property type="nucleotide sequence ID" value="NZ_JBHIRX010000013.1"/>
</dbReference>
<comment type="caution">
    <text evidence="1">The sequence shown here is derived from an EMBL/GenBank/DDBJ whole genome shotgun (WGS) entry which is preliminary data.</text>
</comment>
<evidence type="ECO:0000313" key="2">
    <source>
        <dbReference type="Proteomes" id="UP001580407"/>
    </source>
</evidence>
<dbReference type="EMBL" id="JBHILM010000060">
    <property type="protein sequence ID" value="MFB5685156.1"/>
    <property type="molecule type" value="Genomic_DNA"/>
</dbReference>
<proteinExistence type="predicted"/>
<organism evidence="1 2">
    <name type="scientific">Paenibacillus terreus</name>
    <dbReference type="NCBI Taxonomy" id="1387834"/>
    <lineage>
        <taxon>Bacteria</taxon>
        <taxon>Bacillati</taxon>
        <taxon>Bacillota</taxon>
        <taxon>Bacilli</taxon>
        <taxon>Bacillales</taxon>
        <taxon>Paenibacillaceae</taxon>
        <taxon>Paenibacillus</taxon>
    </lineage>
</organism>
<sequence>MGLVTAGGIEFEGLYYSCPTAIYENWFDIARTEGDWKILVVYNSANNTTIEVFHTPSGKWILARNISGSAPASGHGEHEHLHQSLHGLARAGELQQVAKQD</sequence>
<dbReference type="Proteomes" id="UP001580407">
    <property type="component" value="Unassembled WGS sequence"/>
</dbReference>
<protein>
    <submittedName>
        <fullName evidence="1">Uncharacterized protein</fullName>
    </submittedName>
</protein>